<dbReference type="EMBL" id="QUBG01000015">
    <property type="protein sequence ID" value="TPR42367.1"/>
    <property type="molecule type" value="Genomic_DNA"/>
</dbReference>
<dbReference type="Pfam" id="PF01446">
    <property type="entry name" value="Rep_1"/>
    <property type="match status" value="1"/>
</dbReference>
<proteinExistence type="inferred from homology"/>
<comment type="caution">
    <text evidence="3">The sequence shown here is derived from an EMBL/GenBank/DDBJ whole genome shotgun (WGS) entry which is preliminary data.</text>
</comment>
<dbReference type="GO" id="GO:0003677">
    <property type="term" value="F:DNA binding"/>
    <property type="evidence" value="ECO:0007669"/>
    <property type="project" value="InterPro"/>
</dbReference>
<evidence type="ECO:0000313" key="3">
    <source>
        <dbReference type="EMBL" id="TPR42367.1"/>
    </source>
</evidence>
<dbReference type="RefSeq" id="WP_140936351.1">
    <property type="nucleotide sequence ID" value="NZ_QUBF01000014.1"/>
</dbReference>
<dbReference type="AlphaFoldDB" id="A0A9Q8IL71"/>
<comment type="similarity">
    <text evidence="1">Belongs to the Gram-positive plasmids replication protein type 1 family.</text>
</comment>
<keyword evidence="2" id="KW-0235">DNA replication</keyword>
<organism evidence="3 4">
    <name type="scientific">Apilactobacillus micheneri</name>
    <dbReference type="NCBI Taxonomy" id="1899430"/>
    <lineage>
        <taxon>Bacteria</taxon>
        <taxon>Bacillati</taxon>
        <taxon>Bacillota</taxon>
        <taxon>Bacilli</taxon>
        <taxon>Lactobacillales</taxon>
        <taxon>Lactobacillaceae</taxon>
        <taxon>Apilactobacillus</taxon>
    </lineage>
</organism>
<gene>
    <name evidence="3" type="ORF">DY130_07385</name>
</gene>
<sequence>MIEQQVFTDLTKNGKPRPWRRNKLDNLTYSEYLLMLHYRKAAKVKECGNVLRFKKTKDGFLKLYQTWFCKSRLCPLCAWRRSMKNSNQLIQILNEAHREYPKGRFLFLTLSTKNTYSDTLKPEMQKMGRAVYKLFQYKKVSRNLLGYVRSTEITVNHDDGSYNQHMHILLFVSSRYFKGSDNYISQAEWTKYWRKAMKLDYQPMVNVEAIHPHKSKNDLLAGAKETAKYQVKSADYITDNEQQDLRVTDDLEQALSHTRAISYGKLFKTIRKKLQLENEDDLINTDDQNSNDELTDSEVVVAKWNYELQNYFIR</sequence>
<protein>
    <submittedName>
        <fullName evidence="3">Protein rep</fullName>
    </submittedName>
</protein>
<dbReference type="Proteomes" id="UP000784700">
    <property type="component" value="Unassembled WGS sequence"/>
</dbReference>
<dbReference type="GO" id="GO:0006260">
    <property type="term" value="P:DNA replication"/>
    <property type="evidence" value="ECO:0007669"/>
    <property type="project" value="UniProtKB-KW"/>
</dbReference>
<name>A0A9Q8IL71_9LACO</name>
<accession>A0A9Q8IL71</accession>
<dbReference type="InterPro" id="IPR000989">
    <property type="entry name" value="Rep"/>
</dbReference>
<evidence type="ECO:0000256" key="1">
    <source>
        <dbReference type="ARBA" id="ARBA00008909"/>
    </source>
</evidence>
<evidence type="ECO:0000256" key="2">
    <source>
        <dbReference type="ARBA" id="ARBA00022705"/>
    </source>
</evidence>
<reference evidence="3" key="1">
    <citation type="submission" date="2018-08" db="EMBL/GenBank/DDBJ databases">
        <title>Comparative genomics of wild bee and flower associated Lactobacillus reveals potential adaptation to the bee host.</title>
        <authorList>
            <person name="Vuong H.Q."/>
            <person name="Mcfrederick Q.S."/>
        </authorList>
    </citation>
    <scope>NUCLEOTIDE SEQUENCE</scope>
    <source>
        <strain evidence="3">HV_63</strain>
    </source>
</reference>
<evidence type="ECO:0000313" key="4">
    <source>
        <dbReference type="Proteomes" id="UP000784700"/>
    </source>
</evidence>